<proteinExistence type="predicted"/>
<gene>
    <name evidence="1" type="ORF">WA026_023737</name>
</gene>
<keyword evidence="2" id="KW-1185">Reference proteome</keyword>
<sequence>MNNNLKYTGLHPDKASKVHTSYISFKNTNPIIKAMEKYLSQEDLNLVLYGYRRSEFSEEALIADYMRGDVPKHKIVKDEHYQFALDVTKNLFKPRKVYKPVSFPDLRYYPWTLPTSAEATYSNDEY</sequence>
<comment type="caution">
    <text evidence="1">The sequence shown here is derived from an EMBL/GenBank/DDBJ whole genome shotgun (WGS) entry which is preliminary data.</text>
</comment>
<evidence type="ECO:0000313" key="1">
    <source>
        <dbReference type="EMBL" id="KAK9878757.1"/>
    </source>
</evidence>
<accession>A0AAW1U513</accession>
<dbReference type="Proteomes" id="UP001431783">
    <property type="component" value="Unassembled WGS sequence"/>
</dbReference>
<name>A0AAW1U513_9CUCU</name>
<evidence type="ECO:0000313" key="2">
    <source>
        <dbReference type="Proteomes" id="UP001431783"/>
    </source>
</evidence>
<organism evidence="1 2">
    <name type="scientific">Henosepilachna vigintioctopunctata</name>
    <dbReference type="NCBI Taxonomy" id="420089"/>
    <lineage>
        <taxon>Eukaryota</taxon>
        <taxon>Metazoa</taxon>
        <taxon>Ecdysozoa</taxon>
        <taxon>Arthropoda</taxon>
        <taxon>Hexapoda</taxon>
        <taxon>Insecta</taxon>
        <taxon>Pterygota</taxon>
        <taxon>Neoptera</taxon>
        <taxon>Endopterygota</taxon>
        <taxon>Coleoptera</taxon>
        <taxon>Polyphaga</taxon>
        <taxon>Cucujiformia</taxon>
        <taxon>Coccinelloidea</taxon>
        <taxon>Coccinellidae</taxon>
        <taxon>Epilachninae</taxon>
        <taxon>Epilachnini</taxon>
        <taxon>Henosepilachna</taxon>
    </lineage>
</organism>
<dbReference type="AlphaFoldDB" id="A0AAW1U513"/>
<reference evidence="1 2" key="1">
    <citation type="submission" date="2023-03" db="EMBL/GenBank/DDBJ databases">
        <title>Genome insight into feeding habits of ladybird beetles.</title>
        <authorList>
            <person name="Li H.-S."/>
            <person name="Huang Y.-H."/>
            <person name="Pang H."/>
        </authorList>
    </citation>
    <scope>NUCLEOTIDE SEQUENCE [LARGE SCALE GENOMIC DNA]</scope>
    <source>
        <strain evidence="1">SYSU_2023b</strain>
        <tissue evidence="1">Whole body</tissue>
    </source>
</reference>
<dbReference type="EMBL" id="JARQZJ010000058">
    <property type="protein sequence ID" value="KAK9878757.1"/>
    <property type="molecule type" value="Genomic_DNA"/>
</dbReference>
<protein>
    <submittedName>
        <fullName evidence="1">Uncharacterized protein</fullName>
    </submittedName>
</protein>